<protein>
    <submittedName>
        <fullName evidence="1">Uncharacterized protein</fullName>
    </submittedName>
</protein>
<sequence>MARAILSEDARANAPSASAMSKKYRVSKRKAEALGDIDLNSINPLQIIIPQYLQEYVILNENTNIAGQQRKVIVLATPGTLNLLDVYRLPFSTGNFRISGTEPISEPKNHRFFGSVRSRTDNPSQYPSMERL</sequence>
<dbReference type="EMBL" id="CAVMJV010000139">
    <property type="protein sequence ID" value="CAK5111481.1"/>
    <property type="molecule type" value="Genomic_DNA"/>
</dbReference>
<name>A0ACB1AY43_MELEN</name>
<keyword evidence="2" id="KW-1185">Reference proteome</keyword>
<organism evidence="1 2">
    <name type="scientific">Meloidogyne enterolobii</name>
    <name type="common">Root-knot nematode worm</name>
    <name type="synonym">Meloidogyne mayaguensis</name>
    <dbReference type="NCBI Taxonomy" id="390850"/>
    <lineage>
        <taxon>Eukaryota</taxon>
        <taxon>Metazoa</taxon>
        <taxon>Ecdysozoa</taxon>
        <taxon>Nematoda</taxon>
        <taxon>Chromadorea</taxon>
        <taxon>Rhabditida</taxon>
        <taxon>Tylenchina</taxon>
        <taxon>Tylenchomorpha</taxon>
        <taxon>Tylenchoidea</taxon>
        <taxon>Meloidogynidae</taxon>
        <taxon>Meloidogyninae</taxon>
        <taxon>Meloidogyne</taxon>
    </lineage>
</organism>
<accession>A0ACB1AY43</accession>
<evidence type="ECO:0000313" key="1">
    <source>
        <dbReference type="EMBL" id="CAK5111481.1"/>
    </source>
</evidence>
<gene>
    <name evidence="1" type="ORF">MENTE1834_LOCUS44675</name>
</gene>
<evidence type="ECO:0000313" key="2">
    <source>
        <dbReference type="Proteomes" id="UP001497535"/>
    </source>
</evidence>
<proteinExistence type="predicted"/>
<dbReference type="Proteomes" id="UP001497535">
    <property type="component" value="Unassembled WGS sequence"/>
</dbReference>
<comment type="caution">
    <text evidence="1">The sequence shown here is derived from an EMBL/GenBank/DDBJ whole genome shotgun (WGS) entry which is preliminary data.</text>
</comment>
<reference evidence="1" key="1">
    <citation type="submission" date="2023-11" db="EMBL/GenBank/DDBJ databases">
        <authorList>
            <person name="Poullet M."/>
        </authorList>
    </citation>
    <scope>NUCLEOTIDE SEQUENCE</scope>
    <source>
        <strain evidence="1">E1834</strain>
    </source>
</reference>